<reference evidence="2" key="1">
    <citation type="journal article" date="2012" name="Nat. Biotechnol.">
        <title>Draft genome sequence of pigeonpea (Cajanus cajan), an orphan legume crop of resource-poor farmers.</title>
        <authorList>
            <person name="Varshney R.K."/>
            <person name="Chen W."/>
            <person name="Li Y."/>
            <person name="Bharti A.K."/>
            <person name="Saxena R.K."/>
            <person name="Schlueter J.A."/>
            <person name="Donoghue M.T."/>
            <person name="Azam S."/>
            <person name="Fan G."/>
            <person name="Whaley A.M."/>
            <person name="Farmer A.D."/>
            <person name="Sheridan J."/>
            <person name="Iwata A."/>
            <person name="Tuteja R."/>
            <person name="Penmetsa R.V."/>
            <person name="Wu W."/>
            <person name="Upadhyaya H.D."/>
            <person name="Yang S.P."/>
            <person name="Shah T."/>
            <person name="Saxena K.B."/>
            <person name="Michael T."/>
            <person name="McCombie W.R."/>
            <person name="Yang B."/>
            <person name="Zhang G."/>
            <person name="Yang H."/>
            <person name="Wang J."/>
            <person name="Spillane C."/>
            <person name="Cook D.R."/>
            <person name="May G.D."/>
            <person name="Xu X."/>
            <person name="Jackson S.A."/>
        </authorList>
    </citation>
    <scope>NUCLEOTIDE SEQUENCE [LARGE SCALE GENOMIC DNA]</scope>
</reference>
<dbReference type="OMA" id="TIAYCKG"/>
<dbReference type="Gramene" id="C.cajan_36941.t">
    <property type="protein sequence ID" value="C.cajan_36941.t.cds1"/>
    <property type="gene ID" value="C.cajan_36941"/>
</dbReference>
<dbReference type="Proteomes" id="UP000075243">
    <property type="component" value="Unassembled WGS sequence"/>
</dbReference>
<dbReference type="PANTHER" id="PTHR36766">
    <property type="entry name" value="PLANT BROAD-SPECTRUM MILDEW RESISTANCE PROTEIN RPW8"/>
    <property type="match status" value="1"/>
</dbReference>
<dbReference type="SUPFAM" id="SSF52058">
    <property type="entry name" value="L domain-like"/>
    <property type="match status" value="1"/>
</dbReference>
<gene>
    <name evidence="2" type="ORF">KK1_032430</name>
</gene>
<organism evidence="2 3">
    <name type="scientific">Cajanus cajan</name>
    <name type="common">Pigeon pea</name>
    <name type="synonym">Cajanus indicus</name>
    <dbReference type="NCBI Taxonomy" id="3821"/>
    <lineage>
        <taxon>Eukaryota</taxon>
        <taxon>Viridiplantae</taxon>
        <taxon>Streptophyta</taxon>
        <taxon>Embryophyta</taxon>
        <taxon>Tracheophyta</taxon>
        <taxon>Spermatophyta</taxon>
        <taxon>Magnoliopsida</taxon>
        <taxon>eudicotyledons</taxon>
        <taxon>Gunneridae</taxon>
        <taxon>Pentapetalae</taxon>
        <taxon>rosids</taxon>
        <taxon>fabids</taxon>
        <taxon>Fabales</taxon>
        <taxon>Fabaceae</taxon>
        <taxon>Papilionoideae</taxon>
        <taxon>50 kb inversion clade</taxon>
        <taxon>NPAAA clade</taxon>
        <taxon>indigoferoid/millettioid clade</taxon>
        <taxon>Phaseoleae</taxon>
        <taxon>Cajanus</taxon>
    </lineage>
</organism>
<evidence type="ECO:0000256" key="1">
    <source>
        <dbReference type="ARBA" id="ARBA00022821"/>
    </source>
</evidence>
<sequence>MVSNCGKLKSVQLQINTLHSLQILIIKGLPNLESFAKEGLPIKLRYLAVYRLGGSFLTTIIREWGLQRLTCLSTLYIEGDVLNVLMKMKMPLLPTSLVQLYIDNLCDIKSLDGKWLQHLTSLKELVITDAQQLESLPEEGLPSSLSKFSIWRCPLLEASCVKRVA</sequence>
<dbReference type="InterPro" id="IPR032675">
    <property type="entry name" value="LRR_dom_sf"/>
</dbReference>
<protein>
    <submittedName>
        <fullName evidence="2">Disease resistance protein At3g14460 family</fullName>
    </submittedName>
</protein>
<dbReference type="PANTHER" id="PTHR36766:SF70">
    <property type="entry name" value="DISEASE RESISTANCE PROTEIN RGA4"/>
    <property type="match status" value="1"/>
</dbReference>
<proteinExistence type="predicted"/>
<name>A0A151RTV9_CAJCA</name>
<dbReference type="EMBL" id="KQ483572">
    <property type="protein sequence ID" value="KYP45986.1"/>
    <property type="molecule type" value="Genomic_DNA"/>
</dbReference>
<dbReference type="Gene3D" id="3.80.10.10">
    <property type="entry name" value="Ribonuclease Inhibitor"/>
    <property type="match status" value="1"/>
</dbReference>
<accession>A0A151RTV9</accession>
<keyword evidence="1" id="KW-0611">Plant defense</keyword>
<keyword evidence="3" id="KW-1185">Reference proteome</keyword>
<evidence type="ECO:0000313" key="3">
    <source>
        <dbReference type="Proteomes" id="UP000075243"/>
    </source>
</evidence>
<evidence type="ECO:0000313" key="2">
    <source>
        <dbReference type="EMBL" id="KYP45986.1"/>
    </source>
</evidence>
<dbReference type="AlphaFoldDB" id="A0A151RTV9"/>
<dbReference type="GO" id="GO:0006952">
    <property type="term" value="P:defense response"/>
    <property type="evidence" value="ECO:0007669"/>
    <property type="project" value="UniProtKB-KW"/>
</dbReference>